<comment type="caution">
    <text evidence="9">The sequence shown here is derived from an EMBL/GenBank/DDBJ whole genome shotgun (WGS) entry which is preliminary data.</text>
</comment>
<evidence type="ECO:0000313" key="10">
    <source>
        <dbReference type="Proteomes" id="UP000265427"/>
    </source>
</evidence>
<dbReference type="Gene3D" id="3.30.200.20">
    <property type="entry name" value="Phosphorylase Kinase, domain 1"/>
    <property type="match status" value="1"/>
</dbReference>
<dbReference type="Proteomes" id="UP000265427">
    <property type="component" value="Unassembled WGS sequence"/>
</dbReference>
<dbReference type="PROSITE" id="PS50011">
    <property type="entry name" value="PROTEIN_KINASE_DOM"/>
    <property type="match status" value="1"/>
</dbReference>
<gene>
    <name evidence="9" type="ORF">DYB36_006030</name>
</gene>
<evidence type="ECO:0000256" key="2">
    <source>
        <dbReference type="ARBA" id="ARBA00022679"/>
    </source>
</evidence>
<accession>A0A397AUR7</accession>
<dbReference type="VEuPathDB" id="FungiDB:H257_15487"/>
<dbReference type="Pfam" id="PF14681">
    <property type="entry name" value="UPRTase"/>
    <property type="match status" value="1"/>
</dbReference>
<reference evidence="9 10" key="1">
    <citation type="submission" date="2018-08" db="EMBL/GenBank/DDBJ databases">
        <title>Aphanomyces genome sequencing and annotation.</title>
        <authorList>
            <person name="Minardi D."/>
            <person name="Oidtmann B."/>
            <person name="Van Der Giezen M."/>
            <person name="Studholme D.J."/>
        </authorList>
    </citation>
    <scope>NUCLEOTIDE SEQUENCE [LARGE SCALE GENOMIC DNA]</scope>
    <source>
        <strain evidence="9 10">Kv</strain>
    </source>
</reference>
<dbReference type="AlphaFoldDB" id="A0A397AUR7"/>
<dbReference type="GO" id="GO:0005524">
    <property type="term" value="F:ATP binding"/>
    <property type="evidence" value="ECO:0007669"/>
    <property type="project" value="UniProtKB-UniRule"/>
</dbReference>
<keyword evidence="1" id="KW-0723">Serine/threonine-protein kinase</keyword>
<feature type="binding site" evidence="6">
    <location>
        <position position="52"/>
    </location>
    <ligand>
        <name>ATP</name>
        <dbReference type="ChEBI" id="CHEBI:30616"/>
    </ligand>
</feature>
<dbReference type="SUPFAM" id="SSF56112">
    <property type="entry name" value="Protein kinase-like (PK-like)"/>
    <property type="match status" value="1"/>
</dbReference>
<dbReference type="Gene3D" id="1.10.510.10">
    <property type="entry name" value="Transferase(Phosphotransferase) domain 1"/>
    <property type="match status" value="1"/>
</dbReference>
<name>A0A397AUR7_APHAT</name>
<dbReference type="InterPro" id="IPR000719">
    <property type="entry name" value="Prot_kinase_dom"/>
</dbReference>
<dbReference type="InterPro" id="IPR017441">
    <property type="entry name" value="Protein_kinase_ATP_BS"/>
</dbReference>
<dbReference type="Pfam" id="PF00069">
    <property type="entry name" value="Pkinase"/>
    <property type="match status" value="1"/>
</dbReference>
<dbReference type="EMBL" id="QUSZ01005227">
    <property type="protein sequence ID" value="RHY10696.1"/>
    <property type="molecule type" value="Genomic_DNA"/>
</dbReference>
<dbReference type="GO" id="GO:0004674">
    <property type="term" value="F:protein serine/threonine kinase activity"/>
    <property type="evidence" value="ECO:0007669"/>
    <property type="project" value="UniProtKB-KW"/>
</dbReference>
<dbReference type="VEuPathDB" id="FungiDB:H257_15486"/>
<evidence type="ECO:0000256" key="4">
    <source>
        <dbReference type="ARBA" id="ARBA00022777"/>
    </source>
</evidence>
<feature type="region of interest" description="Disordered" evidence="7">
    <location>
        <begin position="311"/>
        <end position="339"/>
    </location>
</feature>
<dbReference type="InterPro" id="IPR011009">
    <property type="entry name" value="Kinase-like_dom_sf"/>
</dbReference>
<keyword evidence="3 6" id="KW-0547">Nucleotide-binding</keyword>
<dbReference type="CDD" id="cd06223">
    <property type="entry name" value="PRTases_typeI"/>
    <property type="match status" value="1"/>
</dbReference>
<evidence type="ECO:0000256" key="1">
    <source>
        <dbReference type="ARBA" id="ARBA00022527"/>
    </source>
</evidence>
<proteinExistence type="predicted"/>
<organism evidence="9 10">
    <name type="scientific">Aphanomyces astaci</name>
    <name type="common">Crayfish plague agent</name>
    <dbReference type="NCBI Taxonomy" id="112090"/>
    <lineage>
        <taxon>Eukaryota</taxon>
        <taxon>Sar</taxon>
        <taxon>Stramenopiles</taxon>
        <taxon>Oomycota</taxon>
        <taxon>Saprolegniomycetes</taxon>
        <taxon>Saprolegniales</taxon>
        <taxon>Verrucalvaceae</taxon>
        <taxon>Aphanomyces</taxon>
    </lineage>
</organism>
<dbReference type="InterPro" id="IPR050205">
    <property type="entry name" value="CDPK_Ser/Thr_kinases"/>
</dbReference>
<dbReference type="SMART" id="SM00220">
    <property type="entry name" value="S_TKc"/>
    <property type="match status" value="1"/>
</dbReference>
<keyword evidence="5 6" id="KW-0067">ATP-binding</keyword>
<dbReference type="PROSITE" id="PS00108">
    <property type="entry name" value="PROTEIN_KINASE_ST"/>
    <property type="match status" value="1"/>
</dbReference>
<sequence>MGLCCSGHGAVMSETAFVFEGNAYIGKGSHSKVFRAKHKASGDVVAIKMIVKDAARHEWQHEVSVMKMLDVHPNVIELKGTYETDGAYSEEIARKFTRDTLLALEFLHDQGIVHGDLKPENLLVTSKHAQKARVKLADFSMAAIISAKRLVDKDGLTWAYCAPEVLGAADDDAPYAANSKRDMWSVGVILYIMLSAMHPFDPNGRYSKEYVKMVNLETMGWVDVSADAKDLIRRLLCRDPTKRLSAKEALQHPWFAHESAPTLPLQCSLRGGLNVYVRSMHARFRKADDTSTLIKPEDVVVTHQAVIRQETMEPIHEPNSSQNRETTPPPSPDSAAASAATTPELWGAAMNTHDDHDLLDDDSDSIKSTKYRLDQTGKNENARRRAVQKLGSEDIANEYSEKFNALSRSIKDPEFVVADEMIKDLLMKDFSQNEIRQLLHVGCGRIIRVEKEYKLGIKPTAEEVAAKEATRTAPWGGKKAKEKRARTTTSALEAQYSRLEVLNMKSLKSLHLMLRDRRTPHAQFKHFADRLMRILAEESLASCAMEYATVWTPTGAEYSGMVPTNNVCAVSIIRAGDALLDAVLHCVPSIAVGTSLTRHLFLAYHIEGKILIQRNENTIEKSPILFYSKLPPRIAGYGRVLLVDPMLATGGSAKLAIQI</sequence>
<evidence type="ECO:0000259" key="8">
    <source>
        <dbReference type="PROSITE" id="PS50011"/>
    </source>
</evidence>
<dbReference type="InterPro" id="IPR008271">
    <property type="entry name" value="Ser/Thr_kinase_AS"/>
</dbReference>
<dbReference type="PROSITE" id="PS00107">
    <property type="entry name" value="PROTEIN_KINASE_ATP"/>
    <property type="match status" value="1"/>
</dbReference>
<feature type="domain" description="Protein kinase" evidence="8">
    <location>
        <begin position="19"/>
        <end position="255"/>
    </location>
</feature>
<dbReference type="InterPro" id="IPR029057">
    <property type="entry name" value="PRTase-like"/>
</dbReference>
<keyword evidence="4" id="KW-0418">Kinase</keyword>
<dbReference type="InterPro" id="IPR000836">
    <property type="entry name" value="PRTase_dom"/>
</dbReference>
<keyword evidence="2" id="KW-0808">Transferase</keyword>
<dbReference type="SUPFAM" id="SSF53271">
    <property type="entry name" value="PRTase-like"/>
    <property type="match status" value="1"/>
</dbReference>
<protein>
    <recommendedName>
        <fullName evidence="8">Protein kinase domain-containing protein</fullName>
    </recommendedName>
</protein>
<evidence type="ECO:0000256" key="3">
    <source>
        <dbReference type="ARBA" id="ARBA00022741"/>
    </source>
</evidence>
<evidence type="ECO:0000256" key="7">
    <source>
        <dbReference type="SAM" id="MobiDB-lite"/>
    </source>
</evidence>
<evidence type="ECO:0000256" key="5">
    <source>
        <dbReference type="ARBA" id="ARBA00022840"/>
    </source>
</evidence>
<evidence type="ECO:0000256" key="6">
    <source>
        <dbReference type="PROSITE-ProRule" id="PRU10141"/>
    </source>
</evidence>
<evidence type="ECO:0000313" key="9">
    <source>
        <dbReference type="EMBL" id="RHY10696.1"/>
    </source>
</evidence>
<dbReference type="Gene3D" id="3.40.50.2020">
    <property type="match status" value="1"/>
</dbReference>
<dbReference type="PANTHER" id="PTHR24349">
    <property type="entry name" value="SERINE/THREONINE-PROTEIN KINASE"/>
    <property type="match status" value="1"/>
</dbReference>